<dbReference type="InterPro" id="IPR021109">
    <property type="entry name" value="Peptidase_aspartic_dom_sf"/>
</dbReference>
<dbReference type="Gene3D" id="2.40.70.10">
    <property type="entry name" value="Acid Proteases"/>
    <property type="match status" value="1"/>
</dbReference>
<feature type="compositionally biased region" description="Polar residues" evidence="10">
    <location>
        <begin position="224"/>
        <end position="247"/>
    </location>
</feature>
<evidence type="ECO:0000256" key="10">
    <source>
        <dbReference type="SAM" id="MobiDB-lite"/>
    </source>
</evidence>
<evidence type="ECO:0000256" key="8">
    <source>
        <dbReference type="ARBA" id="ARBA00022801"/>
    </source>
</evidence>
<dbReference type="Pfam" id="PF00078">
    <property type="entry name" value="RVT_1"/>
    <property type="match status" value="1"/>
</dbReference>
<reference evidence="13" key="1">
    <citation type="submission" date="2017-03" db="EMBL/GenBank/DDBJ databases">
        <title>Phytopthora megakarya and P. palmivora, two closely related causual agents of cacao black pod achieved similar genome size and gene model numbers by different mechanisms.</title>
        <authorList>
            <person name="Ali S."/>
            <person name="Shao J."/>
            <person name="Larry D.J."/>
            <person name="Kronmiller B."/>
            <person name="Shen D."/>
            <person name="Strem M.D."/>
            <person name="Melnick R.L."/>
            <person name="Guiltinan M.J."/>
            <person name="Tyler B.M."/>
            <person name="Meinhardt L.W."/>
            <person name="Bailey B.A."/>
        </authorList>
    </citation>
    <scope>NUCLEOTIDE SEQUENCE [LARGE SCALE GENOMIC DNA]</scope>
    <source>
        <strain evidence="13">zdho120</strain>
    </source>
</reference>
<name>A0A225VF04_9STRA</name>
<keyword evidence="9" id="KW-0695">RNA-directed DNA polymerase</keyword>
<gene>
    <name evidence="12" type="ORF">PHMEG_00024301</name>
</gene>
<keyword evidence="13" id="KW-1185">Reference proteome</keyword>
<dbReference type="EC" id="2.7.7.49" evidence="1"/>
<protein>
    <recommendedName>
        <fullName evidence="1">RNA-directed DNA polymerase</fullName>
        <ecNumber evidence="1">2.7.7.49</ecNumber>
    </recommendedName>
</protein>
<dbReference type="CDD" id="cd01647">
    <property type="entry name" value="RT_LTR"/>
    <property type="match status" value="1"/>
</dbReference>
<dbReference type="InterPro" id="IPR043128">
    <property type="entry name" value="Rev_trsase/Diguanyl_cyclase"/>
</dbReference>
<dbReference type="GO" id="GO:0006508">
    <property type="term" value="P:proteolysis"/>
    <property type="evidence" value="ECO:0007669"/>
    <property type="project" value="UniProtKB-KW"/>
</dbReference>
<evidence type="ECO:0000313" key="13">
    <source>
        <dbReference type="Proteomes" id="UP000198211"/>
    </source>
</evidence>
<evidence type="ECO:0000256" key="1">
    <source>
        <dbReference type="ARBA" id="ARBA00012493"/>
    </source>
</evidence>
<dbReference type="SUPFAM" id="SSF56672">
    <property type="entry name" value="DNA/RNA polymerases"/>
    <property type="match status" value="1"/>
</dbReference>
<keyword evidence="5" id="KW-0540">Nuclease</keyword>
<evidence type="ECO:0000256" key="9">
    <source>
        <dbReference type="ARBA" id="ARBA00022918"/>
    </source>
</evidence>
<feature type="domain" description="Reverse transcriptase" evidence="11">
    <location>
        <begin position="528"/>
        <end position="709"/>
    </location>
</feature>
<keyword evidence="4" id="KW-0548">Nucleotidyltransferase</keyword>
<keyword evidence="8" id="KW-0378">Hydrolase</keyword>
<dbReference type="OrthoDB" id="121795at2759"/>
<evidence type="ECO:0000256" key="5">
    <source>
        <dbReference type="ARBA" id="ARBA00022722"/>
    </source>
</evidence>
<dbReference type="AlphaFoldDB" id="A0A225VF04"/>
<evidence type="ECO:0000256" key="3">
    <source>
        <dbReference type="ARBA" id="ARBA00022679"/>
    </source>
</evidence>
<keyword evidence="7" id="KW-0255">Endonuclease</keyword>
<dbReference type="Gene3D" id="3.30.70.270">
    <property type="match status" value="1"/>
</dbReference>
<dbReference type="Proteomes" id="UP000198211">
    <property type="component" value="Unassembled WGS sequence"/>
</dbReference>
<dbReference type="InterPro" id="IPR041373">
    <property type="entry name" value="RT_RNaseH"/>
</dbReference>
<dbReference type="InterPro" id="IPR051320">
    <property type="entry name" value="Viral_Replic_Matur_Polypro"/>
</dbReference>
<dbReference type="GO" id="GO:0004190">
    <property type="term" value="F:aspartic-type endopeptidase activity"/>
    <property type="evidence" value="ECO:0007669"/>
    <property type="project" value="UniProtKB-KW"/>
</dbReference>
<feature type="region of interest" description="Disordered" evidence="10">
    <location>
        <begin position="219"/>
        <end position="260"/>
    </location>
</feature>
<dbReference type="Pfam" id="PF13975">
    <property type="entry name" value="gag-asp_proteas"/>
    <property type="match status" value="1"/>
</dbReference>
<accession>A0A225VF04</accession>
<dbReference type="PROSITE" id="PS50878">
    <property type="entry name" value="RT_POL"/>
    <property type="match status" value="1"/>
</dbReference>
<evidence type="ECO:0000256" key="2">
    <source>
        <dbReference type="ARBA" id="ARBA00022670"/>
    </source>
</evidence>
<dbReference type="GO" id="GO:0003964">
    <property type="term" value="F:RNA-directed DNA polymerase activity"/>
    <property type="evidence" value="ECO:0007669"/>
    <property type="project" value="UniProtKB-KW"/>
</dbReference>
<keyword evidence="2" id="KW-0645">Protease</keyword>
<dbReference type="PANTHER" id="PTHR33064:SF37">
    <property type="entry name" value="RIBONUCLEASE H"/>
    <property type="match status" value="1"/>
</dbReference>
<dbReference type="GO" id="GO:0004519">
    <property type="term" value="F:endonuclease activity"/>
    <property type="evidence" value="ECO:0007669"/>
    <property type="project" value="UniProtKB-KW"/>
</dbReference>
<dbReference type="InterPro" id="IPR000477">
    <property type="entry name" value="RT_dom"/>
</dbReference>
<evidence type="ECO:0000256" key="6">
    <source>
        <dbReference type="ARBA" id="ARBA00022750"/>
    </source>
</evidence>
<keyword evidence="6" id="KW-0064">Aspartyl protease</keyword>
<proteinExistence type="predicted"/>
<evidence type="ECO:0000256" key="4">
    <source>
        <dbReference type="ARBA" id="ARBA00022695"/>
    </source>
</evidence>
<dbReference type="InterPro" id="IPR043502">
    <property type="entry name" value="DNA/RNA_pol_sf"/>
</dbReference>
<evidence type="ECO:0000313" key="12">
    <source>
        <dbReference type="EMBL" id="OWZ03892.1"/>
    </source>
</evidence>
<dbReference type="Gene3D" id="3.10.10.10">
    <property type="entry name" value="HIV Type 1 Reverse Transcriptase, subunit A, domain 1"/>
    <property type="match status" value="1"/>
</dbReference>
<dbReference type="EMBL" id="NBNE01005264">
    <property type="protein sequence ID" value="OWZ03892.1"/>
    <property type="molecule type" value="Genomic_DNA"/>
</dbReference>
<sequence length="961" mass="108522">MPGYTVDSDDDVEMSLPQPIFEVIRAPELHNWDHAVLIEWLREWERYVEKMRRRCTTAGETLSESQNAKNLATYVLKKQVADVTDTDIMRAVQARCRTLKNGFVPDVTSLFRQNLRMDPSIDDCDARIFRYYEGFNENTDDTDDKSRMKARCRLLVENLHPPILKEQITRLIDLERRDCKSNDVALFDLILEHTKVQQRFHRISQYYATKGDSKWAKTERKLQKTSSANAGSKTGSARPTLSVTPTSAPVRAPRLPRPPPQDECLVCKGEHWLKDCPTATDDQKETARQQCQAEKEQRARVLCSKAVRTYSTRSVVRVNGLLEVAYIADTGADQSVVSSVMIDSLRGVQPDLITVSLSPPISVTLADGRPQMCGMEVVLDFELVTIAGPVSLRSVPCLILEGDGDEFLLGKDALKRLGIDVDQALAQLADSTLLADEDDEFPVGDELLNQDLAPIATVEELLSRAVANGLPQEHVKTMRELLELFPDIWRQVVGAGVAASVDLLHVTLRVDAKSYRIPLAICRVAGGERARLKNNNAARWACAVVPVRKPGSRDKFRLTIDYRPINRQTISIAGVMPSAATITEMLVGTTVFARFDLTQGFWQLPWHPDSQELFSFVTPDGVYTPKRVPQGALDSALHFQAQMQTILAPLIPHSALVWVNDVILFAPTLDEFLGVLKEFFAIVAKANLILNIQMNYLFELEILWCGRLFLANGVHHDPRRIEALPLPVTVADLQRFVFATNWLYDSLPDYTIIIAPLHDKLEAEKKRIGRRNHNALQVSITWTHAKQVVYDQYCGDAGNNVAAKYPCEKQNHQLVIYKGGMFKHSQLNWTAVEKEAFPIFKTCNDLEYLLLRPRGFRLFCDHANLIYIFGPQDELKKHGPAAMLAMRLWGLHYRIEHISGDTNVWADIISQWHTRQPNEIWVAAVRTRGRHTVPVQDLSALRPMMDANFVFPTVEDIAEAQ</sequence>
<organism evidence="12 13">
    <name type="scientific">Phytophthora megakarya</name>
    <dbReference type="NCBI Taxonomy" id="4795"/>
    <lineage>
        <taxon>Eukaryota</taxon>
        <taxon>Sar</taxon>
        <taxon>Stramenopiles</taxon>
        <taxon>Oomycota</taxon>
        <taxon>Peronosporomycetes</taxon>
        <taxon>Peronosporales</taxon>
        <taxon>Peronosporaceae</taxon>
        <taxon>Phytophthora</taxon>
    </lineage>
</organism>
<comment type="caution">
    <text evidence="12">The sequence shown here is derived from an EMBL/GenBank/DDBJ whole genome shotgun (WGS) entry which is preliminary data.</text>
</comment>
<dbReference type="PANTHER" id="PTHR33064">
    <property type="entry name" value="POL PROTEIN"/>
    <property type="match status" value="1"/>
</dbReference>
<dbReference type="Pfam" id="PF17917">
    <property type="entry name" value="RT_RNaseH"/>
    <property type="match status" value="1"/>
</dbReference>
<evidence type="ECO:0000256" key="7">
    <source>
        <dbReference type="ARBA" id="ARBA00022759"/>
    </source>
</evidence>
<evidence type="ECO:0000259" key="11">
    <source>
        <dbReference type="PROSITE" id="PS50878"/>
    </source>
</evidence>
<keyword evidence="3" id="KW-0808">Transferase</keyword>